<reference evidence="7" key="1">
    <citation type="submission" date="2020-06" db="EMBL/GenBank/DDBJ databases">
        <title>Draft genome of Bugula neritina, a colonial animal packing powerful symbionts and potential medicines.</title>
        <authorList>
            <person name="Rayko M."/>
        </authorList>
    </citation>
    <scope>NUCLEOTIDE SEQUENCE [LARGE SCALE GENOMIC DNA]</scope>
    <source>
        <strain evidence="7">Kwan_BN1</strain>
    </source>
</reference>
<feature type="domain" description="TcmA/NAT10 helicase" evidence="6">
    <location>
        <begin position="2"/>
        <end position="134"/>
    </location>
</feature>
<name>A0A7J7KGB0_BUGNE</name>
<evidence type="ECO:0000256" key="5">
    <source>
        <dbReference type="ARBA" id="ARBA00023315"/>
    </source>
</evidence>
<dbReference type="GO" id="GO:0005730">
    <property type="term" value="C:nucleolus"/>
    <property type="evidence" value="ECO:0007669"/>
    <property type="project" value="TreeGrafter"/>
</dbReference>
<evidence type="ECO:0000256" key="4">
    <source>
        <dbReference type="ARBA" id="ARBA00022840"/>
    </source>
</evidence>
<dbReference type="GO" id="GO:0000049">
    <property type="term" value="F:tRNA binding"/>
    <property type="evidence" value="ECO:0007669"/>
    <property type="project" value="TreeGrafter"/>
</dbReference>
<evidence type="ECO:0000259" key="6">
    <source>
        <dbReference type="Pfam" id="PF05127"/>
    </source>
</evidence>
<comment type="caution">
    <text evidence="7">The sequence shown here is derived from an EMBL/GenBank/DDBJ whole genome shotgun (WGS) entry which is preliminary data.</text>
</comment>
<dbReference type="Proteomes" id="UP000593567">
    <property type="component" value="Unassembled WGS sequence"/>
</dbReference>
<dbReference type="AlphaFoldDB" id="A0A7J7KGB0"/>
<keyword evidence="5" id="KW-0012">Acyltransferase</keyword>
<dbReference type="InterPro" id="IPR032672">
    <property type="entry name" value="TmcA/NAT10/Kre33"/>
</dbReference>
<evidence type="ECO:0000256" key="1">
    <source>
        <dbReference type="ARBA" id="ARBA00004123"/>
    </source>
</evidence>
<protein>
    <recommendedName>
        <fullName evidence="6">TcmA/NAT10 helicase domain-containing protein</fullName>
    </recommendedName>
</protein>
<comment type="subcellular location">
    <subcellularLocation>
        <location evidence="1">Nucleus</location>
    </subcellularLocation>
</comment>
<keyword evidence="3" id="KW-0547">Nucleotide-binding</keyword>
<evidence type="ECO:0000313" key="8">
    <source>
        <dbReference type="Proteomes" id="UP000593567"/>
    </source>
</evidence>
<dbReference type="Pfam" id="PF05127">
    <property type="entry name" value="NAT10_TcmA_helicase"/>
    <property type="match status" value="1"/>
</dbReference>
<organism evidence="7 8">
    <name type="scientific">Bugula neritina</name>
    <name type="common">Brown bryozoan</name>
    <name type="synonym">Sertularia neritina</name>
    <dbReference type="NCBI Taxonomy" id="10212"/>
    <lineage>
        <taxon>Eukaryota</taxon>
        <taxon>Metazoa</taxon>
        <taxon>Spiralia</taxon>
        <taxon>Lophotrochozoa</taxon>
        <taxon>Bryozoa</taxon>
        <taxon>Gymnolaemata</taxon>
        <taxon>Cheilostomatida</taxon>
        <taxon>Flustrina</taxon>
        <taxon>Buguloidea</taxon>
        <taxon>Bugulidae</taxon>
        <taxon>Bugula</taxon>
    </lineage>
</organism>
<sequence>MVGARGRGKSATLGLAAASAVFFNLNNIFVTSPHPQNLKVFFQFVFRGFDALGYQEHTDYDIVQSTNEEFNKAIVRVNIYRDHRQTIQYIHPTDAHKLGQAELVVIDEAAAIPLPLVKSLMGPHLVFMASTVNG</sequence>
<dbReference type="GO" id="GO:0005524">
    <property type="term" value="F:ATP binding"/>
    <property type="evidence" value="ECO:0007669"/>
    <property type="project" value="UniProtKB-KW"/>
</dbReference>
<dbReference type="EMBL" id="VXIV02000597">
    <property type="protein sequence ID" value="KAF6037243.1"/>
    <property type="molecule type" value="Genomic_DNA"/>
</dbReference>
<evidence type="ECO:0000313" key="7">
    <source>
        <dbReference type="EMBL" id="KAF6037243.1"/>
    </source>
</evidence>
<keyword evidence="2" id="KW-0808">Transferase</keyword>
<dbReference type="InterPro" id="IPR007807">
    <property type="entry name" value="TcmA/NAT10_helicase"/>
</dbReference>
<proteinExistence type="predicted"/>
<dbReference type="InterPro" id="IPR027417">
    <property type="entry name" value="P-loop_NTPase"/>
</dbReference>
<dbReference type="PANTHER" id="PTHR10925:SF5">
    <property type="entry name" value="RNA CYTIDINE ACETYLTRANSFERASE"/>
    <property type="match status" value="1"/>
</dbReference>
<keyword evidence="4" id="KW-0067">ATP-binding</keyword>
<dbReference type="Gene3D" id="3.40.50.300">
    <property type="entry name" value="P-loop containing nucleotide triphosphate hydrolases"/>
    <property type="match status" value="1"/>
</dbReference>
<dbReference type="PANTHER" id="PTHR10925">
    <property type="entry name" value="N-ACETYLTRANSFERASE 10"/>
    <property type="match status" value="1"/>
</dbReference>
<keyword evidence="8" id="KW-1185">Reference proteome</keyword>
<dbReference type="OrthoDB" id="10067491at2759"/>
<dbReference type="GO" id="GO:0030686">
    <property type="term" value="C:90S preribosome"/>
    <property type="evidence" value="ECO:0007669"/>
    <property type="project" value="TreeGrafter"/>
</dbReference>
<dbReference type="GO" id="GO:1990883">
    <property type="term" value="F:18S rRNA cytidine N-acetyltransferase activity"/>
    <property type="evidence" value="ECO:0007669"/>
    <property type="project" value="TreeGrafter"/>
</dbReference>
<evidence type="ECO:0000256" key="3">
    <source>
        <dbReference type="ARBA" id="ARBA00022741"/>
    </source>
</evidence>
<evidence type="ECO:0000256" key="2">
    <source>
        <dbReference type="ARBA" id="ARBA00022679"/>
    </source>
</evidence>
<gene>
    <name evidence="7" type="ORF">EB796_004433</name>
</gene>
<accession>A0A7J7KGB0</accession>
<dbReference type="GO" id="GO:1904812">
    <property type="term" value="P:rRNA acetylation involved in maturation of SSU-rRNA"/>
    <property type="evidence" value="ECO:0007669"/>
    <property type="project" value="TreeGrafter"/>
</dbReference>